<feature type="region of interest" description="Disordered" evidence="3">
    <location>
        <begin position="231"/>
        <end position="291"/>
    </location>
</feature>
<feature type="compositionally biased region" description="Basic and acidic residues" evidence="3">
    <location>
        <begin position="264"/>
        <end position="273"/>
    </location>
</feature>
<dbReference type="InterPro" id="IPR001623">
    <property type="entry name" value="DnaJ_domain"/>
</dbReference>
<dbReference type="GO" id="GO:0044571">
    <property type="term" value="P:[2Fe-2S] cluster assembly"/>
    <property type="evidence" value="ECO:0007669"/>
    <property type="project" value="InterPro"/>
</dbReference>
<dbReference type="Gene3D" id="1.10.287.110">
    <property type="entry name" value="DnaJ domain"/>
    <property type="match status" value="1"/>
</dbReference>
<evidence type="ECO:0000313" key="6">
    <source>
        <dbReference type="Proteomes" id="UP000799766"/>
    </source>
</evidence>
<dbReference type="GO" id="GO:0001671">
    <property type="term" value="F:ATPase activator activity"/>
    <property type="evidence" value="ECO:0007669"/>
    <property type="project" value="InterPro"/>
</dbReference>
<keyword evidence="2" id="KW-0143">Chaperone</keyword>
<dbReference type="GO" id="GO:0051259">
    <property type="term" value="P:protein complex oligomerization"/>
    <property type="evidence" value="ECO:0007669"/>
    <property type="project" value="InterPro"/>
</dbReference>
<sequence length="358" mass="40335">MARLGLIVRRLQPSRTRAAHQLTFSSRACGIHRADCATPLSRLATSRCFSSATSRLESRPRADDHYSFFPTTIPLGPPPEGAFSVDLDSLRREFLRLQATAHPDRAAHDDKGSAQALSARINEAYKTLQNPLLRAQYLLERRGIETHTDETGKVEDPELLMDVLETREIIEHAESEDEILALKERNDQRVERSEKALEEAFARDDMNAAKEEAIKLRYWINIKDTLHSWEKGKPAASTPQTTPTDRMSSTAGSSYRVDNPDQTEIAHSDDEVHSLPSESTESTISSDDEAEREWHESLRQIELVMTMVVVPYLGKYFGRKCAYWGWAKFMEWKYPVEVVITSPATFKATGAVEAGASL</sequence>
<gene>
    <name evidence="5" type="ORF">BDY21DRAFT_364361</name>
</gene>
<dbReference type="Pfam" id="PF07743">
    <property type="entry name" value="HSCB_C"/>
    <property type="match status" value="1"/>
</dbReference>
<dbReference type="SUPFAM" id="SSF46565">
    <property type="entry name" value="Chaperone J-domain"/>
    <property type="match status" value="1"/>
</dbReference>
<accession>A0A6A6NYX7</accession>
<comment type="similarity">
    <text evidence="1">Belongs to the HscB family.</text>
</comment>
<dbReference type="InterPro" id="IPR004640">
    <property type="entry name" value="HscB"/>
</dbReference>
<dbReference type="InterPro" id="IPR009073">
    <property type="entry name" value="HscB_oligo_C"/>
</dbReference>
<evidence type="ECO:0000259" key="4">
    <source>
        <dbReference type="PROSITE" id="PS50076"/>
    </source>
</evidence>
<dbReference type="Gene3D" id="1.20.1280.20">
    <property type="entry name" value="HscB, C-terminal domain"/>
    <property type="match status" value="1"/>
</dbReference>
<dbReference type="InterPro" id="IPR037652">
    <property type="entry name" value="Mim2"/>
</dbReference>
<dbReference type="GO" id="GO:0070096">
    <property type="term" value="P:mitochondrial outer membrane translocase complex assembly"/>
    <property type="evidence" value="ECO:0007669"/>
    <property type="project" value="InterPro"/>
</dbReference>
<dbReference type="PANTHER" id="PTHR14021:SF15">
    <property type="entry name" value="IRON-SULFUR CLUSTER CO-CHAPERONE PROTEIN HSCB"/>
    <property type="match status" value="1"/>
</dbReference>
<evidence type="ECO:0000256" key="1">
    <source>
        <dbReference type="ARBA" id="ARBA00010476"/>
    </source>
</evidence>
<dbReference type="Proteomes" id="UP000799766">
    <property type="component" value="Unassembled WGS sequence"/>
</dbReference>
<reference evidence="5" key="1">
    <citation type="journal article" date="2020" name="Stud. Mycol.">
        <title>101 Dothideomycetes genomes: a test case for predicting lifestyles and emergence of pathogens.</title>
        <authorList>
            <person name="Haridas S."/>
            <person name="Albert R."/>
            <person name="Binder M."/>
            <person name="Bloem J."/>
            <person name="Labutti K."/>
            <person name="Salamov A."/>
            <person name="Andreopoulos B."/>
            <person name="Baker S."/>
            <person name="Barry K."/>
            <person name="Bills G."/>
            <person name="Bluhm B."/>
            <person name="Cannon C."/>
            <person name="Castanera R."/>
            <person name="Culley D."/>
            <person name="Daum C."/>
            <person name="Ezra D."/>
            <person name="Gonzalez J."/>
            <person name="Henrissat B."/>
            <person name="Kuo A."/>
            <person name="Liang C."/>
            <person name="Lipzen A."/>
            <person name="Lutzoni F."/>
            <person name="Magnuson J."/>
            <person name="Mondo S."/>
            <person name="Nolan M."/>
            <person name="Ohm R."/>
            <person name="Pangilinan J."/>
            <person name="Park H.-J."/>
            <person name="Ramirez L."/>
            <person name="Alfaro M."/>
            <person name="Sun H."/>
            <person name="Tritt A."/>
            <person name="Yoshinaga Y."/>
            <person name="Zwiers L.-H."/>
            <person name="Turgeon B."/>
            <person name="Goodwin S."/>
            <person name="Spatafora J."/>
            <person name="Crous P."/>
            <person name="Grigoriev I."/>
        </authorList>
    </citation>
    <scope>NUCLEOTIDE SEQUENCE</scope>
    <source>
        <strain evidence="5">ATCC 16933</strain>
    </source>
</reference>
<feature type="compositionally biased region" description="Polar residues" evidence="3">
    <location>
        <begin position="237"/>
        <end position="253"/>
    </location>
</feature>
<feature type="domain" description="J" evidence="4">
    <location>
        <begin position="64"/>
        <end position="141"/>
    </location>
</feature>
<dbReference type="InterPro" id="IPR036869">
    <property type="entry name" value="J_dom_sf"/>
</dbReference>
<dbReference type="Pfam" id="PF19117">
    <property type="entry name" value="Mim2"/>
    <property type="match status" value="1"/>
</dbReference>
<dbReference type="NCBIfam" id="TIGR00714">
    <property type="entry name" value="hscB"/>
    <property type="match status" value="1"/>
</dbReference>
<dbReference type="InterPro" id="IPR036386">
    <property type="entry name" value="HscB_C_sf"/>
</dbReference>
<keyword evidence="6" id="KW-1185">Reference proteome</keyword>
<dbReference type="PANTHER" id="PTHR14021">
    <property type="entry name" value="IRON-SULFUR CLUSTER CO-CHAPERONE PROTEIN HSCB"/>
    <property type="match status" value="1"/>
</dbReference>
<dbReference type="GO" id="GO:0051087">
    <property type="term" value="F:protein-folding chaperone binding"/>
    <property type="evidence" value="ECO:0007669"/>
    <property type="project" value="InterPro"/>
</dbReference>
<dbReference type="OrthoDB" id="448954at2759"/>
<organism evidence="5 6">
    <name type="scientific">Lineolata rhizophorae</name>
    <dbReference type="NCBI Taxonomy" id="578093"/>
    <lineage>
        <taxon>Eukaryota</taxon>
        <taxon>Fungi</taxon>
        <taxon>Dikarya</taxon>
        <taxon>Ascomycota</taxon>
        <taxon>Pezizomycotina</taxon>
        <taxon>Dothideomycetes</taxon>
        <taxon>Dothideomycetes incertae sedis</taxon>
        <taxon>Lineolatales</taxon>
        <taxon>Lineolataceae</taxon>
        <taxon>Lineolata</taxon>
    </lineage>
</organism>
<name>A0A6A6NYX7_9PEZI</name>
<dbReference type="GO" id="GO:0005739">
    <property type="term" value="C:mitochondrion"/>
    <property type="evidence" value="ECO:0007669"/>
    <property type="project" value="TreeGrafter"/>
</dbReference>
<dbReference type="SUPFAM" id="SSF47144">
    <property type="entry name" value="HSC20 (HSCB), C-terminal oligomerisation domain"/>
    <property type="match status" value="1"/>
</dbReference>
<dbReference type="CDD" id="cd06257">
    <property type="entry name" value="DnaJ"/>
    <property type="match status" value="1"/>
</dbReference>
<dbReference type="GO" id="GO:0045040">
    <property type="term" value="P:protein insertion into mitochondrial outer membrane"/>
    <property type="evidence" value="ECO:0007669"/>
    <property type="project" value="InterPro"/>
</dbReference>
<dbReference type="EMBL" id="MU001682">
    <property type="protein sequence ID" value="KAF2456798.1"/>
    <property type="molecule type" value="Genomic_DNA"/>
</dbReference>
<proteinExistence type="inferred from homology"/>
<evidence type="ECO:0000313" key="5">
    <source>
        <dbReference type="EMBL" id="KAF2456798.1"/>
    </source>
</evidence>
<dbReference type="PROSITE" id="PS50076">
    <property type="entry name" value="DNAJ_2"/>
    <property type="match status" value="1"/>
</dbReference>
<dbReference type="AlphaFoldDB" id="A0A6A6NYX7"/>
<protein>
    <recommendedName>
        <fullName evidence="4">J domain-containing protein</fullName>
    </recommendedName>
</protein>
<evidence type="ECO:0000256" key="2">
    <source>
        <dbReference type="ARBA" id="ARBA00023186"/>
    </source>
</evidence>
<evidence type="ECO:0000256" key="3">
    <source>
        <dbReference type="SAM" id="MobiDB-lite"/>
    </source>
</evidence>